<organism evidence="1 2">
    <name type="scientific">Desulfosarcina ovata subsp. ovata</name>
    <dbReference type="NCBI Taxonomy" id="2752305"/>
    <lineage>
        <taxon>Bacteria</taxon>
        <taxon>Pseudomonadati</taxon>
        <taxon>Thermodesulfobacteriota</taxon>
        <taxon>Desulfobacteria</taxon>
        <taxon>Desulfobacterales</taxon>
        <taxon>Desulfosarcinaceae</taxon>
        <taxon>Desulfosarcina</taxon>
    </lineage>
</organism>
<dbReference type="Proteomes" id="UP000422108">
    <property type="component" value="Chromosome"/>
</dbReference>
<name>A0A5K8A4D0_9BACT</name>
<accession>A0A5K8A4D0</accession>
<keyword evidence="2" id="KW-1185">Reference proteome</keyword>
<dbReference type="RefSeq" id="WP_155308634.1">
    <property type="nucleotide sequence ID" value="NZ_AP021879.1"/>
</dbReference>
<reference evidence="1 2" key="1">
    <citation type="submission" date="2019-11" db="EMBL/GenBank/DDBJ databases">
        <title>Comparative genomics of hydrocarbon-degrading Desulfosarcina strains.</title>
        <authorList>
            <person name="Watanabe M."/>
            <person name="Kojima H."/>
            <person name="Fukui M."/>
        </authorList>
    </citation>
    <scope>NUCLEOTIDE SEQUENCE [LARGE SCALE GENOMIC DNA]</scope>
    <source>
        <strain evidence="2">oXyS1</strain>
    </source>
</reference>
<evidence type="ECO:0000313" key="2">
    <source>
        <dbReference type="Proteomes" id="UP000422108"/>
    </source>
</evidence>
<dbReference type="EMBL" id="AP021879">
    <property type="protein sequence ID" value="BBO87150.1"/>
    <property type="molecule type" value="Genomic_DNA"/>
</dbReference>
<gene>
    <name evidence="1" type="ORF">DSCOOX_03300</name>
</gene>
<evidence type="ECO:0000313" key="1">
    <source>
        <dbReference type="EMBL" id="BBO87150.1"/>
    </source>
</evidence>
<sequence>MNDSISIDIYETLSFFDEKPTGSSGHATSIVGICGEDLAAGSFAHYIQATALVQLNRCCKCQNIHKIAGQ</sequence>
<dbReference type="AlphaFoldDB" id="A0A5K8A4D0"/>
<proteinExistence type="predicted"/>
<protein>
    <submittedName>
        <fullName evidence="1">Uncharacterized protein</fullName>
    </submittedName>
</protein>